<dbReference type="EMBL" id="JAFLQZ010000017">
    <property type="protein sequence ID" value="MBO0360225.1"/>
    <property type="molecule type" value="Genomic_DNA"/>
</dbReference>
<feature type="domain" description="Protein FecR C-terminal" evidence="2">
    <location>
        <begin position="259"/>
        <end position="327"/>
    </location>
</feature>
<evidence type="ECO:0000313" key="4">
    <source>
        <dbReference type="Proteomes" id="UP000664144"/>
    </source>
</evidence>
<keyword evidence="4" id="KW-1185">Reference proteome</keyword>
<evidence type="ECO:0000259" key="2">
    <source>
        <dbReference type="Pfam" id="PF16344"/>
    </source>
</evidence>
<dbReference type="AlphaFoldDB" id="A0A939EZ83"/>
<reference evidence="3" key="1">
    <citation type="submission" date="2021-03" db="EMBL/GenBank/DDBJ databases">
        <authorList>
            <person name="Kim M.K."/>
        </authorList>
    </citation>
    <scope>NUCLEOTIDE SEQUENCE</scope>
    <source>
        <strain evidence="3">BT186</strain>
    </source>
</reference>
<feature type="domain" description="FecR protein" evidence="1">
    <location>
        <begin position="124"/>
        <end position="217"/>
    </location>
</feature>
<dbReference type="InterPro" id="IPR012373">
    <property type="entry name" value="Ferrdict_sens_TM"/>
</dbReference>
<dbReference type="GO" id="GO:0016989">
    <property type="term" value="F:sigma factor antagonist activity"/>
    <property type="evidence" value="ECO:0007669"/>
    <property type="project" value="TreeGrafter"/>
</dbReference>
<dbReference type="RefSeq" id="WP_206986167.1">
    <property type="nucleotide sequence ID" value="NZ_JAFLQZ010000017.1"/>
</dbReference>
<organism evidence="3 4">
    <name type="scientific">Hymenobacter telluris</name>
    <dbReference type="NCBI Taxonomy" id="2816474"/>
    <lineage>
        <taxon>Bacteria</taxon>
        <taxon>Pseudomonadati</taxon>
        <taxon>Bacteroidota</taxon>
        <taxon>Cytophagia</taxon>
        <taxon>Cytophagales</taxon>
        <taxon>Hymenobacteraceae</taxon>
        <taxon>Hymenobacter</taxon>
    </lineage>
</organism>
<dbReference type="PANTHER" id="PTHR30273">
    <property type="entry name" value="PERIPLASMIC SIGNAL SENSOR AND SIGMA FACTOR ACTIVATOR FECR-RELATED"/>
    <property type="match status" value="1"/>
</dbReference>
<name>A0A939EZ83_9BACT</name>
<dbReference type="Gene3D" id="3.55.50.30">
    <property type="match status" value="1"/>
</dbReference>
<dbReference type="Pfam" id="PF16344">
    <property type="entry name" value="FecR_C"/>
    <property type="match status" value="1"/>
</dbReference>
<evidence type="ECO:0000313" key="3">
    <source>
        <dbReference type="EMBL" id="MBO0360225.1"/>
    </source>
</evidence>
<dbReference type="Proteomes" id="UP000664144">
    <property type="component" value="Unassembled WGS sequence"/>
</dbReference>
<dbReference type="InterPro" id="IPR006860">
    <property type="entry name" value="FecR"/>
</dbReference>
<protein>
    <submittedName>
        <fullName evidence="3">FecR domain-containing protein</fullName>
    </submittedName>
</protein>
<dbReference type="Gene3D" id="2.60.120.1440">
    <property type="match status" value="1"/>
</dbReference>
<dbReference type="InterPro" id="IPR032508">
    <property type="entry name" value="FecR_C"/>
</dbReference>
<dbReference type="PANTHER" id="PTHR30273:SF2">
    <property type="entry name" value="PROTEIN FECR"/>
    <property type="match status" value="1"/>
</dbReference>
<dbReference type="Pfam" id="PF04773">
    <property type="entry name" value="FecR"/>
    <property type="match status" value="1"/>
</dbReference>
<dbReference type="PIRSF" id="PIRSF018266">
    <property type="entry name" value="FecR"/>
    <property type="match status" value="1"/>
</dbReference>
<evidence type="ECO:0000259" key="1">
    <source>
        <dbReference type="Pfam" id="PF04773"/>
    </source>
</evidence>
<comment type="caution">
    <text evidence="3">The sequence shown here is derived from an EMBL/GenBank/DDBJ whole genome shotgun (WGS) entry which is preliminary data.</text>
</comment>
<sequence length="337" mass="37612">MEQEEIYLLVTRYLARQTSSEENEWLAVWVALSPANEQTFEQLKVLWEGSKTSPAPLETAAALHRVKARLVQPAGPAPVPVRRPVKARAYQLVLPAVAVLASVGAAVFHWYPQPTEPVAYRVQRTAAGQKLTLQLADHSVVTLAPQSQLRYPRQFGGPHRDVYLEGEAFFEVSKDARRPFRVHSGSWVTQVLGTKFNVSAFRRAAHTSVSLVEGRVEVLDAHNKYLLTPGQQLLAEPATGRVYRRVFNQAKVVAWKSNKLIFQNEKLADVAGEIERLYNVKLVFADSATAETRLWATFNNEPLTAVLEALQLAGPVACRREGRVIYISERPAAARNE</sequence>
<accession>A0A939EZ83</accession>
<proteinExistence type="predicted"/>
<gene>
    <name evidence="3" type="ORF">J0X19_19845</name>
</gene>